<dbReference type="PANTHER" id="PTHR19297:SF191">
    <property type="entry name" value="PROTEIN XYLOSYLTRANSFERASE"/>
    <property type="match status" value="1"/>
</dbReference>
<evidence type="ECO:0000256" key="1">
    <source>
        <dbReference type="ARBA" id="ARBA00004606"/>
    </source>
</evidence>
<evidence type="ECO:0000256" key="8">
    <source>
        <dbReference type="ARBA" id="ARBA00023136"/>
    </source>
</evidence>
<evidence type="ECO:0000256" key="6">
    <source>
        <dbReference type="ARBA" id="ARBA00022968"/>
    </source>
</evidence>
<comment type="similarity">
    <text evidence="10">Belongs to the glycosyltransferase 14 family.</text>
</comment>
<keyword evidence="5" id="KW-0812">Transmembrane</keyword>
<evidence type="ECO:0000256" key="10">
    <source>
        <dbReference type="ARBA" id="ARBA00038150"/>
    </source>
</evidence>
<keyword evidence="7" id="KW-1133">Transmembrane helix</keyword>
<dbReference type="PhylomeDB" id="B3RLB2"/>
<name>B3RLB2_TRIAD</name>
<dbReference type="Pfam" id="PF02485">
    <property type="entry name" value="Branch"/>
    <property type="match status" value="1"/>
</dbReference>
<dbReference type="OrthoDB" id="2019572at2759"/>
<evidence type="ECO:0000256" key="5">
    <source>
        <dbReference type="ARBA" id="ARBA00022692"/>
    </source>
</evidence>
<evidence type="ECO:0000313" key="12">
    <source>
        <dbReference type="Proteomes" id="UP000009022"/>
    </source>
</evidence>
<evidence type="ECO:0000313" key="11">
    <source>
        <dbReference type="EMBL" id="EDV28735.1"/>
    </source>
</evidence>
<dbReference type="EMBL" id="DS985241">
    <property type="protein sequence ID" value="EDV28735.1"/>
    <property type="molecule type" value="Genomic_DNA"/>
</dbReference>
<keyword evidence="9" id="KW-0325">Glycoprotein</keyword>
<evidence type="ECO:0000256" key="9">
    <source>
        <dbReference type="ARBA" id="ARBA00023180"/>
    </source>
</evidence>
<gene>
    <name evidence="11" type="ORF">TRIADDRAFT_14428</name>
</gene>
<dbReference type="GO" id="GO:0008375">
    <property type="term" value="F:acetylglucosaminyltransferase activity"/>
    <property type="evidence" value="ECO:0000318"/>
    <property type="project" value="GO_Central"/>
</dbReference>
<dbReference type="CTD" id="6749931"/>
<keyword evidence="3" id="KW-0328">Glycosyltransferase</keyword>
<feature type="non-terminal residue" evidence="11">
    <location>
        <position position="301"/>
    </location>
</feature>
<keyword evidence="8" id="KW-0472">Membrane</keyword>
<comment type="pathway">
    <text evidence="2">Protein modification; protein glycosylation.</text>
</comment>
<dbReference type="AlphaFoldDB" id="B3RLB2"/>
<evidence type="ECO:0000256" key="7">
    <source>
        <dbReference type="ARBA" id="ARBA00022989"/>
    </source>
</evidence>
<evidence type="ECO:0000256" key="4">
    <source>
        <dbReference type="ARBA" id="ARBA00022679"/>
    </source>
</evidence>
<dbReference type="OMA" id="STHACHG"/>
<evidence type="ECO:0008006" key="13">
    <source>
        <dbReference type="Google" id="ProtNLM"/>
    </source>
</evidence>
<dbReference type="GO" id="GO:0016020">
    <property type="term" value="C:membrane"/>
    <property type="evidence" value="ECO:0007669"/>
    <property type="project" value="UniProtKB-SubCell"/>
</dbReference>
<keyword evidence="12" id="KW-1185">Reference proteome</keyword>
<feature type="non-terminal residue" evidence="11">
    <location>
        <position position="1"/>
    </location>
</feature>
<dbReference type="eggNOG" id="KOG0799">
    <property type="taxonomic scope" value="Eukaryota"/>
</dbReference>
<dbReference type="InterPro" id="IPR003406">
    <property type="entry name" value="Glyco_trans_14"/>
</dbReference>
<proteinExistence type="inferred from homology"/>
<evidence type="ECO:0000256" key="2">
    <source>
        <dbReference type="ARBA" id="ARBA00004922"/>
    </source>
</evidence>
<protein>
    <recommendedName>
        <fullName evidence="13">Protein xylosyltransferase</fullName>
    </recommendedName>
</protein>
<dbReference type="HOGENOM" id="CLU_032341_1_2_1"/>
<dbReference type="RefSeq" id="XP_002107937.1">
    <property type="nucleotide sequence ID" value="XM_002107901.1"/>
</dbReference>
<dbReference type="Proteomes" id="UP000009022">
    <property type="component" value="Unassembled WGS sequence"/>
</dbReference>
<keyword evidence="4" id="KW-0808">Transferase</keyword>
<dbReference type="STRING" id="10228.B3RLB2"/>
<accession>B3RLB2</accession>
<organism evidence="11 12">
    <name type="scientific">Trichoplax adhaerens</name>
    <name type="common">Trichoplax reptans</name>
    <dbReference type="NCBI Taxonomy" id="10228"/>
    <lineage>
        <taxon>Eukaryota</taxon>
        <taxon>Metazoa</taxon>
        <taxon>Placozoa</taxon>
        <taxon>Uniplacotomia</taxon>
        <taxon>Trichoplacea</taxon>
        <taxon>Trichoplacidae</taxon>
        <taxon>Trichoplax</taxon>
    </lineage>
</organism>
<dbReference type="GeneID" id="6749931"/>
<keyword evidence="6" id="KW-0735">Signal-anchor</keyword>
<evidence type="ECO:0000256" key="3">
    <source>
        <dbReference type="ARBA" id="ARBA00022676"/>
    </source>
</evidence>
<dbReference type="KEGG" id="tad:TRIADDRAFT_14428"/>
<comment type="subcellular location">
    <subcellularLocation>
        <location evidence="1">Membrane</location>
        <topology evidence="1">Single-pass type II membrane protein</topology>
    </subcellularLocation>
</comment>
<sequence length="301" mass="35414">QSYPNISLSQEEKEYPIAFTLTVHKNAEQVERLLRSIYMPHNYYCIHVDNKSSPAFTQVMMNYAKCFRNIIVFNLISVIPTTYSRIQADLYCMEALLLHHHNWKYWINLSGDDYPLMTNRELVQYLKTLNGQNDIETLVAAHLKSRYQYHYYLSKSGQYLPSTRFKSPISLNNVRIYKGGSFIAATYEFCQFVMSNMTAKAILNYFNDTFLPSENIWATLQRIDGVPGSIHFNQSYRTKAVSSKSRLTNWGSTHCYGWWRKGQCTYSVGDLRWLFDKNHQHYLFASKFDIRRDHVVMDCIE</sequence>
<dbReference type="PANTHER" id="PTHR19297">
    <property type="entry name" value="GLYCOSYLTRANSFERASE 14 FAMILY MEMBER"/>
    <property type="match status" value="1"/>
</dbReference>
<dbReference type="InParanoid" id="B3RLB2"/>
<reference evidence="11 12" key="1">
    <citation type="journal article" date="2008" name="Nature">
        <title>The Trichoplax genome and the nature of placozoans.</title>
        <authorList>
            <person name="Srivastava M."/>
            <person name="Begovic E."/>
            <person name="Chapman J."/>
            <person name="Putnam N.H."/>
            <person name="Hellsten U."/>
            <person name="Kawashima T."/>
            <person name="Kuo A."/>
            <person name="Mitros T."/>
            <person name="Salamov A."/>
            <person name="Carpenter M.L."/>
            <person name="Signorovitch A.Y."/>
            <person name="Moreno M.A."/>
            <person name="Kamm K."/>
            <person name="Grimwood J."/>
            <person name="Schmutz J."/>
            <person name="Shapiro H."/>
            <person name="Grigoriev I.V."/>
            <person name="Buss L.W."/>
            <person name="Schierwater B."/>
            <person name="Dellaporta S.L."/>
            <person name="Rokhsar D.S."/>
        </authorList>
    </citation>
    <scope>NUCLEOTIDE SEQUENCE [LARGE SCALE GENOMIC DNA]</scope>
    <source>
        <strain evidence="11 12">Grell-BS-1999</strain>
    </source>
</reference>